<gene>
    <name evidence="2" type="ORF">PUN28_002707</name>
</gene>
<dbReference type="AlphaFoldDB" id="A0AAW2GVR5"/>
<protein>
    <submittedName>
        <fullName evidence="2">Uncharacterized protein</fullName>
    </submittedName>
</protein>
<name>A0AAW2GVR5_9HYME</name>
<dbReference type="EMBL" id="JADYXP020000002">
    <property type="protein sequence ID" value="KAL0131365.1"/>
    <property type="molecule type" value="Genomic_DNA"/>
</dbReference>
<evidence type="ECO:0000313" key="2">
    <source>
        <dbReference type="EMBL" id="KAL0131365.1"/>
    </source>
</evidence>
<evidence type="ECO:0000313" key="3">
    <source>
        <dbReference type="Proteomes" id="UP001430953"/>
    </source>
</evidence>
<evidence type="ECO:0000256" key="1">
    <source>
        <dbReference type="SAM" id="MobiDB-lite"/>
    </source>
</evidence>
<comment type="caution">
    <text evidence="2">The sequence shown here is derived from an EMBL/GenBank/DDBJ whole genome shotgun (WGS) entry which is preliminary data.</text>
</comment>
<feature type="region of interest" description="Disordered" evidence="1">
    <location>
        <begin position="148"/>
        <end position="169"/>
    </location>
</feature>
<accession>A0AAW2GVR5</accession>
<organism evidence="2 3">
    <name type="scientific">Cardiocondyla obscurior</name>
    <dbReference type="NCBI Taxonomy" id="286306"/>
    <lineage>
        <taxon>Eukaryota</taxon>
        <taxon>Metazoa</taxon>
        <taxon>Ecdysozoa</taxon>
        <taxon>Arthropoda</taxon>
        <taxon>Hexapoda</taxon>
        <taxon>Insecta</taxon>
        <taxon>Pterygota</taxon>
        <taxon>Neoptera</taxon>
        <taxon>Endopterygota</taxon>
        <taxon>Hymenoptera</taxon>
        <taxon>Apocrita</taxon>
        <taxon>Aculeata</taxon>
        <taxon>Formicoidea</taxon>
        <taxon>Formicidae</taxon>
        <taxon>Myrmicinae</taxon>
        <taxon>Cardiocondyla</taxon>
    </lineage>
</organism>
<reference evidence="2 3" key="1">
    <citation type="submission" date="2023-03" db="EMBL/GenBank/DDBJ databases">
        <title>High recombination rates correlate with genetic variation in Cardiocondyla obscurior ants.</title>
        <authorList>
            <person name="Errbii M."/>
        </authorList>
    </citation>
    <scope>NUCLEOTIDE SEQUENCE [LARGE SCALE GENOMIC DNA]</scope>
    <source>
        <strain evidence="2">Alpha-2009</strain>
        <tissue evidence="2">Whole body</tissue>
    </source>
</reference>
<keyword evidence="3" id="KW-1185">Reference proteome</keyword>
<proteinExistence type="predicted"/>
<sequence length="169" mass="19746">MSGKKRKKDRFLRPNVDSTSALVIQDADSVYWGRLHSRLSLSFARTLFRRGSRARGVRRVPCVDQIVVTWRLSRGEEKLRTPESTHNGSTMTRLLITPELKMLFRYSRKPSSFMSRSRVFPGGESQLNEQSHVSAIRFSLDLVTRSRRPRAPPCRRHNGFFWQKKKKKK</sequence>
<dbReference type="Proteomes" id="UP001430953">
    <property type="component" value="Unassembled WGS sequence"/>
</dbReference>